<reference evidence="1" key="1">
    <citation type="submission" date="2018-05" db="EMBL/GenBank/DDBJ databases">
        <authorList>
            <person name="Lanie J.A."/>
            <person name="Ng W.-L."/>
            <person name="Kazmierczak K.M."/>
            <person name="Andrzejewski T.M."/>
            <person name="Davidsen T.M."/>
            <person name="Wayne K.J."/>
            <person name="Tettelin H."/>
            <person name="Glass J.I."/>
            <person name="Rusch D."/>
            <person name="Podicherti R."/>
            <person name="Tsui H.-C.T."/>
            <person name="Winkler M.E."/>
        </authorList>
    </citation>
    <scope>NUCLEOTIDE SEQUENCE</scope>
</reference>
<name>A0A381XZT8_9ZZZZ</name>
<accession>A0A381XZT8</accession>
<gene>
    <name evidence="1" type="ORF">METZ01_LOCUS123004</name>
</gene>
<protein>
    <submittedName>
        <fullName evidence="1">Uncharacterized protein</fullName>
    </submittedName>
</protein>
<dbReference type="EMBL" id="UINC01016942">
    <property type="protein sequence ID" value="SVA70150.1"/>
    <property type="molecule type" value="Genomic_DNA"/>
</dbReference>
<evidence type="ECO:0000313" key="1">
    <source>
        <dbReference type="EMBL" id="SVA70150.1"/>
    </source>
</evidence>
<organism evidence="1">
    <name type="scientific">marine metagenome</name>
    <dbReference type="NCBI Taxonomy" id="408172"/>
    <lineage>
        <taxon>unclassified sequences</taxon>
        <taxon>metagenomes</taxon>
        <taxon>ecological metagenomes</taxon>
    </lineage>
</organism>
<sequence>MKTIIQRPEKSRCQLRQSMIKESIDLGYKAIRVSDDKAQELCRNGRNYVYVPKSLYKNNSDVHYVHIEDQSGWKLKKI</sequence>
<proteinExistence type="predicted"/>
<dbReference type="AlphaFoldDB" id="A0A381XZT8"/>